<name>A0ABV8QK46_9GAMM</name>
<dbReference type="Proteomes" id="UP001595798">
    <property type="component" value="Unassembled WGS sequence"/>
</dbReference>
<gene>
    <name evidence="1" type="ORF">ACFOZ5_13850</name>
</gene>
<organism evidence="1 2">
    <name type="scientific">Marinobacter lacisalsi</name>
    <dbReference type="NCBI Taxonomy" id="475979"/>
    <lineage>
        <taxon>Bacteria</taxon>
        <taxon>Pseudomonadati</taxon>
        <taxon>Pseudomonadota</taxon>
        <taxon>Gammaproteobacteria</taxon>
        <taxon>Pseudomonadales</taxon>
        <taxon>Marinobacteraceae</taxon>
        <taxon>Marinobacter</taxon>
    </lineage>
</organism>
<reference evidence="2" key="1">
    <citation type="journal article" date="2019" name="Int. J. Syst. Evol. Microbiol.">
        <title>The Global Catalogue of Microorganisms (GCM) 10K type strain sequencing project: providing services to taxonomists for standard genome sequencing and annotation.</title>
        <authorList>
            <consortium name="The Broad Institute Genomics Platform"/>
            <consortium name="The Broad Institute Genome Sequencing Center for Infectious Disease"/>
            <person name="Wu L."/>
            <person name="Ma J."/>
        </authorList>
    </citation>
    <scope>NUCLEOTIDE SEQUENCE [LARGE SCALE GENOMIC DNA]</scope>
    <source>
        <strain evidence="2">CECT 7297</strain>
    </source>
</reference>
<evidence type="ECO:0000313" key="2">
    <source>
        <dbReference type="Proteomes" id="UP001595798"/>
    </source>
</evidence>
<accession>A0ABV8QK46</accession>
<dbReference type="RefSeq" id="WP_379888284.1">
    <property type="nucleotide sequence ID" value="NZ_JBHSDI010000048.1"/>
</dbReference>
<sequence length="66" mass="7153">MPWDDVASLLKKLSLASQNFDCARIVDLIREAPTGYAPNGEVADLVWCHSAPLEEPSDSGVRRLGA</sequence>
<comment type="caution">
    <text evidence="1">The sequence shown here is derived from an EMBL/GenBank/DDBJ whole genome shotgun (WGS) entry which is preliminary data.</text>
</comment>
<keyword evidence="2" id="KW-1185">Reference proteome</keyword>
<protein>
    <submittedName>
        <fullName evidence="1">Uncharacterized protein</fullName>
    </submittedName>
</protein>
<dbReference type="EMBL" id="JBHSDI010000048">
    <property type="protein sequence ID" value="MFC4260103.1"/>
    <property type="molecule type" value="Genomic_DNA"/>
</dbReference>
<evidence type="ECO:0000313" key="1">
    <source>
        <dbReference type="EMBL" id="MFC4260103.1"/>
    </source>
</evidence>
<proteinExistence type="predicted"/>